<gene>
    <name evidence="1" type="ORF">DUPY_52370</name>
</gene>
<organism evidence="1 2">
    <name type="scientific">Duganella phyllosphaerae</name>
    <dbReference type="NCBI Taxonomy" id="762836"/>
    <lineage>
        <taxon>Bacteria</taxon>
        <taxon>Pseudomonadati</taxon>
        <taxon>Pseudomonadota</taxon>
        <taxon>Betaproteobacteria</taxon>
        <taxon>Burkholderiales</taxon>
        <taxon>Oxalobacteraceae</taxon>
        <taxon>Telluria group</taxon>
        <taxon>Duganella</taxon>
    </lineage>
</organism>
<proteinExistence type="predicted"/>
<dbReference type="RefSeq" id="WP_141749685.1">
    <property type="nucleotide sequence ID" value="NZ_LROM01000152.1"/>
</dbReference>
<dbReference type="AlphaFoldDB" id="A0A1E7W6K4"/>
<keyword evidence="2" id="KW-1185">Reference proteome</keyword>
<comment type="caution">
    <text evidence="1">The sequence shown here is derived from an EMBL/GenBank/DDBJ whole genome shotgun (WGS) entry which is preliminary data.</text>
</comment>
<evidence type="ECO:0000313" key="1">
    <source>
        <dbReference type="EMBL" id="OEZ91624.1"/>
    </source>
</evidence>
<reference evidence="2" key="1">
    <citation type="journal article" date="2016" name="Front. Microbiol.">
        <title>Molecular Keys to the Janthinobacterium and Duganella spp. Interaction with the Plant Pathogen Fusarium graminearum.</title>
        <authorList>
            <person name="Haack F.S."/>
            <person name="Poehlein A."/>
            <person name="Kroger C."/>
            <person name="Voigt C.A."/>
            <person name="Piepenbring M."/>
            <person name="Bode H.B."/>
            <person name="Daniel R."/>
            <person name="Schafer W."/>
            <person name="Streit W.R."/>
        </authorList>
    </citation>
    <scope>NUCLEOTIDE SEQUENCE [LARGE SCALE GENOMIC DNA]</scope>
    <source>
        <strain evidence="2">T54</strain>
    </source>
</reference>
<name>A0A1E7W6K4_9BURK</name>
<protein>
    <submittedName>
        <fullName evidence="1">Uncharacterized protein</fullName>
    </submittedName>
</protein>
<dbReference type="EMBL" id="LROM01000152">
    <property type="protein sequence ID" value="OEZ91624.1"/>
    <property type="molecule type" value="Genomic_DNA"/>
</dbReference>
<accession>A0A1E7W6K4</accession>
<sequence length="75" mass="8207">MAKIAFSRSDVIAINRRLITKPALLQETPNGSAFPTRPQSPSSQIAAKLMREVGVSSKKMSEAYRFARSAVIKAE</sequence>
<dbReference type="Proteomes" id="UP000175989">
    <property type="component" value="Unassembled WGS sequence"/>
</dbReference>
<evidence type="ECO:0000313" key="2">
    <source>
        <dbReference type="Proteomes" id="UP000175989"/>
    </source>
</evidence>